<keyword evidence="2" id="KW-1185">Reference proteome</keyword>
<evidence type="ECO:0000313" key="2">
    <source>
        <dbReference type="Proteomes" id="UP001652564"/>
    </source>
</evidence>
<gene>
    <name evidence="1" type="ORF">OEZ71_04765</name>
</gene>
<protein>
    <submittedName>
        <fullName evidence="1">Tetratricopeptide repeat-containing protein</fullName>
    </submittedName>
</protein>
<proteinExistence type="predicted"/>
<comment type="caution">
    <text evidence="1">The sequence shown here is derived from an EMBL/GenBank/DDBJ whole genome shotgun (WGS) entry which is preliminary data.</text>
</comment>
<name>A0ABT2ZKF6_9RHOB</name>
<sequence length="196" mass="22507">MSARHILGFDAADVDWRQAKASGWRRADLRWERLSEAAIAAWQAHRRFRAVCLFHLAYRQARFSFAPSDRRIATSLINLGIASGAGTVTAKRYFAKARHQWQASRGDVDDMVVRPRSRSSLFHLRMEARHRETYLANTRLRISRIIVETEETLDALEAGSLTLPHRHSSRWRGERPVVFDDMRKILGACLLIACPL</sequence>
<accession>A0ABT2ZKF6</accession>
<dbReference type="EMBL" id="JAOWKZ010000001">
    <property type="protein sequence ID" value="MCV2871602.1"/>
    <property type="molecule type" value="Genomic_DNA"/>
</dbReference>
<evidence type="ECO:0000313" key="1">
    <source>
        <dbReference type="EMBL" id="MCV2871602.1"/>
    </source>
</evidence>
<dbReference type="Proteomes" id="UP001652564">
    <property type="component" value="Unassembled WGS sequence"/>
</dbReference>
<organism evidence="1 2">
    <name type="scientific">Albidovulum litorale</name>
    <dbReference type="NCBI Taxonomy" id="2984134"/>
    <lineage>
        <taxon>Bacteria</taxon>
        <taxon>Pseudomonadati</taxon>
        <taxon>Pseudomonadota</taxon>
        <taxon>Alphaproteobacteria</taxon>
        <taxon>Rhodobacterales</taxon>
        <taxon>Paracoccaceae</taxon>
        <taxon>Albidovulum</taxon>
    </lineage>
</organism>
<reference evidence="1 2" key="1">
    <citation type="submission" date="2022-10" db="EMBL/GenBank/DDBJ databases">
        <title>Defluviimonas sp. nov., isolated from ocean surface sediments.</title>
        <authorList>
            <person name="He W."/>
            <person name="Wang L."/>
            <person name="Zhang D.-F."/>
        </authorList>
    </citation>
    <scope>NUCLEOTIDE SEQUENCE [LARGE SCALE GENOMIC DNA]</scope>
    <source>
        <strain evidence="1 2">WL0050</strain>
    </source>
</reference>